<dbReference type="AlphaFoldDB" id="A0A1I8FNM5"/>
<accession>A0A1I8FNM5</accession>
<keyword evidence="2" id="KW-1185">Reference proteome</keyword>
<evidence type="ECO:0000256" key="1">
    <source>
        <dbReference type="SAM" id="MobiDB-lite"/>
    </source>
</evidence>
<sequence length="666" mass="74121">KLRAHYRKQQCLYCSVSGSRKLIIICKSYLSELMDSGSEYGDFSDYEDEGDGLPNGLAMHSMVTEPERGTSTAVSRKRVLPVCAASEQSQNLLLQSLAACMPPKRPPQPPSPTSPTPARTLCLGQPDCRSAGQWTVARRRLELTPTECCASRTSNSLGLGQNAKYIPAGLPEIQGPTCSGAHRRSVTGGAKKMRPMSDKIIKKLRQGIINIATKTNVDRDWRFFNLGTKQACRRSDSRLPTGWRSERDVVLIGVCPWGSVRDKECLLVTRTRARRCWSRTTPTSCCATTGTESMFGAPRSTSGPASRRKLLRQMVRRRSPRRRQRPALRDAVRAPHHRGRPRKDVQAALVSVETGSPVVVVKGSGRAANVIAYICENTELERYEIEAITEEHFSSEFEPNSSEMRSLVDWLMKLAEPDYQRMLNVYDAESMDPNEQLDRVILTTFLRQTSLSVVTQLNMAMPGTGPDPGPRRKFSRQKRKAKWGAADWPRPLEYSMLRALARNRRSSCLFCSTTESTSGHPAELETLAGLYSSHSRYATHKREPDGYQERLLRAVGLYVSAKSGGVLRSPYPRRDRSSYQAEDLLIWSITSDTIASALVSAMMLRNMKSLAESEGSLEASAQLGAAARQFRRLAAGVLATCYARRTSRKRWTLWSAGCQSGTARPC</sequence>
<dbReference type="InterPro" id="IPR050927">
    <property type="entry name" value="TRPM"/>
</dbReference>
<dbReference type="GO" id="GO:0005886">
    <property type="term" value="C:plasma membrane"/>
    <property type="evidence" value="ECO:0007669"/>
    <property type="project" value="TreeGrafter"/>
</dbReference>
<name>A0A1I8FNM5_9PLAT</name>
<feature type="compositionally biased region" description="Basic residues" evidence="1">
    <location>
        <begin position="315"/>
        <end position="326"/>
    </location>
</feature>
<protein>
    <submittedName>
        <fullName evidence="3">Ras-associating domain-containing protein</fullName>
    </submittedName>
</protein>
<dbReference type="Proteomes" id="UP000095280">
    <property type="component" value="Unplaced"/>
</dbReference>
<proteinExistence type="predicted"/>
<dbReference type="WBParaSite" id="maker-unitig_42379-snap-gene-0.2-mRNA-1">
    <property type="protein sequence ID" value="maker-unitig_42379-snap-gene-0.2-mRNA-1"/>
    <property type="gene ID" value="maker-unitig_42379-snap-gene-0.2"/>
</dbReference>
<feature type="region of interest" description="Disordered" evidence="1">
    <location>
        <begin position="315"/>
        <end position="343"/>
    </location>
</feature>
<dbReference type="PANTHER" id="PTHR13800">
    <property type="entry name" value="TRANSIENT RECEPTOR POTENTIAL CATION CHANNEL, SUBFAMILY M, MEMBER 6"/>
    <property type="match status" value="1"/>
</dbReference>
<reference evidence="3" key="1">
    <citation type="submission" date="2016-11" db="UniProtKB">
        <authorList>
            <consortium name="WormBaseParasite"/>
        </authorList>
    </citation>
    <scope>IDENTIFICATION</scope>
</reference>
<dbReference type="PANTHER" id="PTHR13800:SF12">
    <property type="entry name" value="TRANSIENT RECEPTOR POTENTIAL CATION CHANNEL SUBFAMILY M MEMBER-LIKE 2"/>
    <property type="match status" value="1"/>
</dbReference>
<dbReference type="GO" id="GO:0099604">
    <property type="term" value="F:ligand-gated calcium channel activity"/>
    <property type="evidence" value="ECO:0007669"/>
    <property type="project" value="TreeGrafter"/>
</dbReference>
<evidence type="ECO:0000313" key="2">
    <source>
        <dbReference type="Proteomes" id="UP000095280"/>
    </source>
</evidence>
<evidence type="ECO:0000313" key="3">
    <source>
        <dbReference type="WBParaSite" id="maker-unitig_42379-snap-gene-0.2-mRNA-1"/>
    </source>
</evidence>
<organism evidence="2 3">
    <name type="scientific">Macrostomum lignano</name>
    <dbReference type="NCBI Taxonomy" id="282301"/>
    <lineage>
        <taxon>Eukaryota</taxon>
        <taxon>Metazoa</taxon>
        <taxon>Spiralia</taxon>
        <taxon>Lophotrochozoa</taxon>
        <taxon>Platyhelminthes</taxon>
        <taxon>Rhabditophora</taxon>
        <taxon>Macrostomorpha</taxon>
        <taxon>Macrostomida</taxon>
        <taxon>Macrostomidae</taxon>
        <taxon>Macrostomum</taxon>
    </lineage>
</organism>